<name>A0A8S5RP46_9VIRU</name>
<reference evidence="1" key="1">
    <citation type="journal article" date="2021" name="Proc. Natl. Acad. Sci. U.S.A.">
        <title>A Catalog of Tens of Thousands of Viruses from Human Metagenomes Reveals Hidden Associations with Chronic Diseases.</title>
        <authorList>
            <person name="Tisza M.J."/>
            <person name="Buck C.B."/>
        </authorList>
    </citation>
    <scope>NUCLEOTIDE SEQUENCE</scope>
    <source>
        <strain evidence="1">Ctrcb4</strain>
    </source>
</reference>
<organism evidence="1">
    <name type="scientific">virus sp. ctrcb4</name>
    <dbReference type="NCBI Taxonomy" id="2825824"/>
    <lineage>
        <taxon>Viruses</taxon>
    </lineage>
</organism>
<dbReference type="EMBL" id="BK059132">
    <property type="protein sequence ID" value="DAE33120.1"/>
    <property type="molecule type" value="Genomic_DNA"/>
</dbReference>
<protein>
    <submittedName>
        <fullName evidence="1">Uncharacterized protein</fullName>
    </submittedName>
</protein>
<proteinExistence type="predicted"/>
<accession>A0A8S5RP46</accession>
<evidence type="ECO:0000313" key="1">
    <source>
        <dbReference type="EMBL" id="DAE33120.1"/>
    </source>
</evidence>
<sequence>MSSQILQKQNMILNVKLLMDLTNQMVQNLK</sequence>